<feature type="domain" description="Thioredoxin-like fold" evidence="4">
    <location>
        <begin position="89"/>
        <end position="181"/>
    </location>
</feature>
<protein>
    <recommendedName>
        <fullName evidence="7">GST C-terminal domain-containing protein</fullName>
    </recommendedName>
</protein>
<reference evidence="5 6" key="1">
    <citation type="submission" date="2014-11" db="EMBL/GenBank/DDBJ databases">
        <authorList>
            <person name="Zhu J."/>
            <person name="Qi W."/>
            <person name="Song R."/>
        </authorList>
    </citation>
    <scope>NUCLEOTIDE SEQUENCE [LARGE SCALE GENOMIC DNA]</scope>
</reference>
<dbReference type="InterPro" id="IPR036282">
    <property type="entry name" value="Glutathione-S-Trfase_C_sf"/>
</dbReference>
<gene>
    <name evidence="5" type="ORF">Vbra_1668</name>
</gene>
<name>A0A0G4EIT2_VITBC</name>
<keyword evidence="6" id="KW-1185">Reference proteome</keyword>
<dbReference type="PANTHER" id="PTHR12289:SF41">
    <property type="entry name" value="FAILED AXON CONNECTIONS-RELATED"/>
    <property type="match status" value="1"/>
</dbReference>
<comment type="similarity">
    <text evidence="1">Belongs to the FAX family.</text>
</comment>
<accession>A0A0G4EIT2</accession>
<evidence type="ECO:0000256" key="2">
    <source>
        <dbReference type="SAM" id="Phobius"/>
    </source>
</evidence>
<dbReference type="Proteomes" id="UP000041254">
    <property type="component" value="Unassembled WGS sequence"/>
</dbReference>
<dbReference type="Pfam" id="PF17171">
    <property type="entry name" value="GST_C_6"/>
    <property type="match status" value="1"/>
</dbReference>
<feature type="transmembrane region" description="Helical" evidence="2">
    <location>
        <begin position="31"/>
        <end position="51"/>
    </location>
</feature>
<keyword evidence="2" id="KW-0812">Transmembrane</keyword>
<dbReference type="SFLD" id="SFLDG01180">
    <property type="entry name" value="SUF1"/>
    <property type="match status" value="1"/>
</dbReference>
<sequence>MQPYRVTLTLPPAFLIDAVTATMEGSPPSWLVSLAFTVGTAGALIGGLALWSAARRRAARAAELKESNSRVILHHFGRGTSPPCVSSSPPCLKLEAFCRLAQIPYRIETRGGPSAKGKWPWMTWRGETIADSAFCIERLTKDLGVRLDEGLSLEQQAAAYAIRKMVEESTYWTVAYARWVEHFGVCRKQVLLESSVFMGGDLPYSVWRPLHGLLMRMAQPAIKKALHAQGFGRFDRQERQHIIEQDLLALANYLGGKPFMMGDKPTTVDACVFGELALCVWQLPGSHHEHLLTKDKRFEALYHYTLRLKNLLFPECWPRPPKTYDPPT</sequence>
<keyword evidence="2" id="KW-1133">Transmembrane helix</keyword>
<dbReference type="InterPro" id="IPR026928">
    <property type="entry name" value="FAX/IsoI-like"/>
</dbReference>
<evidence type="ECO:0000256" key="1">
    <source>
        <dbReference type="ARBA" id="ARBA00006475"/>
    </source>
</evidence>
<keyword evidence="2" id="KW-0472">Membrane</keyword>
<dbReference type="SUPFAM" id="SSF47616">
    <property type="entry name" value="GST C-terminal domain-like"/>
    <property type="match status" value="1"/>
</dbReference>
<organism evidence="5 6">
    <name type="scientific">Vitrella brassicaformis (strain CCMP3155)</name>
    <dbReference type="NCBI Taxonomy" id="1169540"/>
    <lineage>
        <taxon>Eukaryota</taxon>
        <taxon>Sar</taxon>
        <taxon>Alveolata</taxon>
        <taxon>Colpodellida</taxon>
        <taxon>Vitrellaceae</taxon>
        <taxon>Vitrella</taxon>
    </lineage>
</organism>
<dbReference type="AlphaFoldDB" id="A0A0G4EIT2"/>
<dbReference type="EMBL" id="CDMY01000241">
    <property type="protein sequence ID" value="CEL95930.1"/>
    <property type="molecule type" value="Genomic_DNA"/>
</dbReference>
<dbReference type="PANTHER" id="PTHR12289">
    <property type="entry name" value="METAXIN RELATED"/>
    <property type="match status" value="1"/>
</dbReference>
<dbReference type="InterPro" id="IPR050931">
    <property type="entry name" value="Mito_Protein_Transport_Metaxin"/>
</dbReference>
<dbReference type="Pfam" id="PF17172">
    <property type="entry name" value="GST_N_4"/>
    <property type="match status" value="1"/>
</dbReference>
<evidence type="ECO:0000259" key="4">
    <source>
        <dbReference type="Pfam" id="PF17172"/>
    </source>
</evidence>
<dbReference type="InterPro" id="IPR040079">
    <property type="entry name" value="Glutathione_S-Trfase"/>
</dbReference>
<evidence type="ECO:0000259" key="3">
    <source>
        <dbReference type="Pfam" id="PF17171"/>
    </source>
</evidence>
<dbReference type="InParanoid" id="A0A0G4EIT2"/>
<dbReference type="OMA" id="WKENVVY"/>
<dbReference type="CDD" id="cd03193">
    <property type="entry name" value="GST_C_Metaxin"/>
    <property type="match status" value="1"/>
</dbReference>
<dbReference type="InterPro" id="IPR012336">
    <property type="entry name" value="Thioredoxin-like_fold"/>
</dbReference>
<evidence type="ECO:0000313" key="5">
    <source>
        <dbReference type="EMBL" id="CEL95930.1"/>
    </source>
</evidence>
<dbReference type="GO" id="GO:0005737">
    <property type="term" value="C:cytoplasm"/>
    <property type="evidence" value="ECO:0007669"/>
    <property type="project" value="TreeGrafter"/>
</dbReference>
<feature type="domain" description="Metaxin glutathione S-transferase" evidence="3">
    <location>
        <begin position="244"/>
        <end position="307"/>
    </location>
</feature>
<evidence type="ECO:0000313" key="6">
    <source>
        <dbReference type="Proteomes" id="UP000041254"/>
    </source>
</evidence>
<evidence type="ECO:0008006" key="7">
    <source>
        <dbReference type="Google" id="ProtNLM"/>
    </source>
</evidence>
<dbReference type="SFLD" id="SFLDS00019">
    <property type="entry name" value="Glutathione_Transferase_(cytos"/>
    <property type="match status" value="1"/>
</dbReference>
<proteinExistence type="inferred from homology"/>
<dbReference type="VEuPathDB" id="CryptoDB:Vbra_1668"/>
<dbReference type="OrthoDB" id="431488at2759"/>
<dbReference type="SFLD" id="SFLDG01200">
    <property type="entry name" value="SUF1.1"/>
    <property type="match status" value="1"/>
</dbReference>
<dbReference type="InterPro" id="IPR033468">
    <property type="entry name" value="Metaxin_GST"/>
</dbReference>